<accession>A0A371EQR5</accession>
<sequence>MKKDCLNKKLGLSKLENFGCVYLGNDKSCASVRIREIKIQMYDGVVRTCEVRHILDLAFYKQMALTMKLMKVTLKASKGALTMMKVKKTIGNIYKLLENTTIGGVASVELDDDTTKL</sequence>
<dbReference type="EMBL" id="QJKJ01012558">
    <property type="protein sequence ID" value="RDX68405.1"/>
    <property type="molecule type" value="Genomic_DNA"/>
</dbReference>
<gene>
    <name evidence="1" type="ORF">CR513_52613</name>
</gene>
<dbReference type="OrthoDB" id="1730120at2759"/>
<comment type="caution">
    <text evidence="1">The sequence shown here is derived from an EMBL/GenBank/DDBJ whole genome shotgun (WGS) entry which is preliminary data.</text>
</comment>
<reference evidence="1" key="1">
    <citation type="submission" date="2018-05" db="EMBL/GenBank/DDBJ databases">
        <title>Draft genome of Mucuna pruriens seed.</title>
        <authorList>
            <person name="Nnadi N.E."/>
            <person name="Vos R."/>
            <person name="Hasami M.H."/>
            <person name="Devisetty U.K."/>
            <person name="Aguiy J.C."/>
        </authorList>
    </citation>
    <scope>NUCLEOTIDE SEQUENCE [LARGE SCALE GENOMIC DNA]</scope>
    <source>
        <strain evidence="1">JCA_2017</strain>
    </source>
</reference>
<dbReference type="AlphaFoldDB" id="A0A371EQR5"/>
<name>A0A371EQR5_MUCPR</name>
<feature type="non-terminal residue" evidence="1">
    <location>
        <position position="1"/>
    </location>
</feature>
<protein>
    <submittedName>
        <fullName evidence="1">Uncharacterized protein</fullName>
    </submittedName>
</protein>
<dbReference type="Proteomes" id="UP000257109">
    <property type="component" value="Unassembled WGS sequence"/>
</dbReference>
<proteinExistence type="predicted"/>
<organism evidence="1 2">
    <name type="scientific">Mucuna pruriens</name>
    <name type="common">Velvet bean</name>
    <name type="synonym">Dolichos pruriens</name>
    <dbReference type="NCBI Taxonomy" id="157652"/>
    <lineage>
        <taxon>Eukaryota</taxon>
        <taxon>Viridiplantae</taxon>
        <taxon>Streptophyta</taxon>
        <taxon>Embryophyta</taxon>
        <taxon>Tracheophyta</taxon>
        <taxon>Spermatophyta</taxon>
        <taxon>Magnoliopsida</taxon>
        <taxon>eudicotyledons</taxon>
        <taxon>Gunneridae</taxon>
        <taxon>Pentapetalae</taxon>
        <taxon>rosids</taxon>
        <taxon>fabids</taxon>
        <taxon>Fabales</taxon>
        <taxon>Fabaceae</taxon>
        <taxon>Papilionoideae</taxon>
        <taxon>50 kb inversion clade</taxon>
        <taxon>NPAAA clade</taxon>
        <taxon>indigoferoid/millettioid clade</taxon>
        <taxon>Phaseoleae</taxon>
        <taxon>Mucuna</taxon>
    </lineage>
</organism>
<evidence type="ECO:0000313" key="2">
    <source>
        <dbReference type="Proteomes" id="UP000257109"/>
    </source>
</evidence>
<evidence type="ECO:0000313" key="1">
    <source>
        <dbReference type="EMBL" id="RDX68405.1"/>
    </source>
</evidence>
<keyword evidence="2" id="KW-1185">Reference proteome</keyword>